<feature type="compositionally biased region" description="Basic and acidic residues" evidence="1">
    <location>
        <begin position="26"/>
        <end position="35"/>
    </location>
</feature>
<dbReference type="AlphaFoldDB" id="A0A8J6EI29"/>
<keyword evidence="3" id="KW-1185">Reference proteome</keyword>
<comment type="caution">
    <text evidence="2">The sequence shown here is derived from an EMBL/GenBank/DDBJ whole genome shotgun (WGS) entry which is preliminary data.</text>
</comment>
<dbReference type="Proteomes" id="UP000770717">
    <property type="component" value="Unassembled WGS sequence"/>
</dbReference>
<dbReference type="PANTHER" id="PTHR14303">
    <property type="entry name" value="DNA POLYMERASE DELTA SUBUNIT 4"/>
    <property type="match status" value="1"/>
</dbReference>
<dbReference type="GO" id="GO:0003887">
    <property type="term" value="F:DNA-directed DNA polymerase activity"/>
    <property type="evidence" value="ECO:0007669"/>
    <property type="project" value="TreeGrafter"/>
</dbReference>
<dbReference type="PANTHER" id="PTHR14303:SF0">
    <property type="entry name" value="DNA POLYMERASE DELTA SUBUNIT 4"/>
    <property type="match status" value="1"/>
</dbReference>
<name>A0A8J6EI29_ELECQ</name>
<gene>
    <name evidence="2" type="ORF">GDO78_020127</name>
</gene>
<proteinExistence type="predicted"/>
<feature type="region of interest" description="Disordered" evidence="1">
    <location>
        <begin position="16"/>
        <end position="51"/>
    </location>
</feature>
<evidence type="ECO:0000313" key="3">
    <source>
        <dbReference type="Proteomes" id="UP000770717"/>
    </source>
</evidence>
<dbReference type="GO" id="GO:0043625">
    <property type="term" value="C:delta DNA polymerase complex"/>
    <property type="evidence" value="ECO:0007669"/>
    <property type="project" value="TreeGrafter"/>
</dbReference>
<dbReference type="Pfam" id="PF04081">
    <property type="entry name" value="DNA_pol_delta_4"/>
    <property type="match status" value="1"/>
</dbReference>
<accession>A0A8J6EI29</accession>
<evidence type="ECO:0000313" key="2">
    <source>
        <dbReference type="EMBL" id="KAG9469599.1"/>
    </source>
</evidence>
<dbReference type="OrthoDB" id="337486at2759"/>
<protein>
    <recommendedName>
        <fullName evidence="4">DNA polymerase delta subunit 4</fullName>
    </recommendedName>
</protein>
<sequence length="123" mass="14144">MERRRLLTDYLPVTRRGGKRGIFTKGRQEKDDGRGKRQPASRRAGDTGQETAVTALPQLSPLDNLIQFDLDWRFGPCTGITRLERWQRADELGLTPPKNIRDILMAHQADDRYQSSLWSSYSI</sequence>
<evidence type="ECO:0008006" key="4">
    <source>
        <dbReference type="Google" id="ProtNLM"/>
    </source>
</evidence>
<dbReference type="GO" id="GO:0006261">
    <property type="term" value="P:DNA-templated DNA replication"/>
    <property type="evidence" value="ECO:0007669"/>
    <property type="project" value="TreeGrafter"/>
</dbReference>
<reference evidence="2" key="1">
    <citation type="thesis" date="2020" institute="ProQuest LLC" country="789 East Eisenhower Parkway, Ann Arbor, MI, USA">
        <title>Comparative Genomics and Chromosome Evolution.</title>
        <authorList>
            <person name="Mudd A.B."/>
        </authorList>
    </citation>
    <scope>NUCLEOTIDE SEQUENCE</scope>
    <source>
        <strain evidence="2">HN-11 Male</strain>
        <tissue evidence="2">Kidney and liver</tissue>
    </source>
</reference>
<dbReference type="GO" id="GO:0000731">
    <property type="term" value="P:DNA synthesis involved in DNA repair"/>
    <property type="evidence" value="ECO:0007669"/>
    <property type="project" value="InterPro"/>
</dbReference>
<dbReference type="InterPro" id="IPR007218">
    <property type="entry name" value="DNA_pol_delta_4"/>
</dbReference>
<evidence type="ECO:0000256" key="1">
    <source>
        <dbReference type="SAM" id="MobiDB-lite"/>
    </source>
</evidence>
<dbReference type="EMBL" id="WNTK01000477">
    <property type="protein sequence ID" value="KAG9469599.1"/>
    <property type="molecule type" value="Genomic_DNA"/>
</dbReference>
<organism evidence="2 3">
    <name type="scientific">Eleutherodactylus coqui</name>
    <name type="common">Puerto Rican coqui</name>
    <dbReference type="NCBI Taxonomy" id="57060"/>
    <lineage>
        <taxon>Eukaryota</taxon>
        <taxon>Metazoa</taxon>
        <taxon>Chordata</taxon>
        <taxon>Craniata</taxon>
        <taxon>Vertebrata</taxon>
        <taxon>Euteleostomi</taxon>
        <taxon>Amphibia</taxon>
        <taxon>Batrachia</taxon>
        <taxon>Anura</taxon>
        <taxon>Neobatrachia</taxon>
        <taxon>Hyloidea</taxon>
        <taxon>Eleutherodactylidae</taxon>
        <taxon>Eleutherodactylinae</taxon>
        <taxon>Eleutherodactylus</taxon>
        <taxon>Eleutherodactylus</taxon>
    </lineage>
</organism>